<keyword evidence="3" id="KW-1185">Reference proteome</keyword>
<gene>
    <name evidence="2" type="ORF">GCM10017044_02790</name>
</gene>
<reference evidence="2" key="2">
    <citation type="submission" date="2020-09" db="EMBL/GenBank/DDBJ databases">
        <authorList>
            <person name="Sun Q."/>
            <person name="Kim S."/>
        </authorList>
    </citation>
    <scope>NUCLEOTIDE SEQUENCE</scope>
    <source>
        <strain evidence="2">KCTC 42590</strain>
    </source>
</reference>
<feature type="domain" description="PilZ" evidence="1">
    <location>
        <begin position="5"/>
        <end position="79"/>
    </location>
</feature>
<dbReference type="InterPro" id="IPR009875">
    <property type="entry name" value="PilZ_domain"/>
</dbReference>
<dbReference type="GO" id="GO:0035438">
    <property type="term" value="F:cyclic-di-GMP binding"/>
    <property type="evidence" value="ECO:0007669"/>
    <property type="project" value="InterPro"/>
</dbReference>
<dbReference type="Gene3D" id="2.40.10.220">
    <property type="entry name" value="predicted glycosyltransferase like domains"/>
    <property type="match status" value="1"/>
</dbReference>
<evidence type="ECO:0000313" key="2">
    <source>
        <dbReference type="EMBL" id="GHF12300.1"/>
    </source>
</evidence>
<dbReference type="EMBL" id="BNCI01000001">
    <property type="protein sequence ID" value="GHF12300.1"/>
    <property type="molecule type" value="Genomic_DNA"/>
</dbReference>
<dbReference type="Proteomes" id="UP000630923">
    <property type="component" value="Unassembled WGS sequence"/>
</dbReference>
<dbReference type="Pfam" id="PF07238">
    <property type="entry name" value="PilZ"/>
    <property type="match status" value="1"/>
</dbReference>
<comment type="caution">
    <text evidence="2">The sequence shown here is derived from an EMBL/GenBank/DDBJ whole genome shotgun (WGS) entry which is preliminary data.</text>
</comment>
<accession>A0A919AK36</accession>
<proteinExistence type="predicted"/>
<evidence type="ECO:0000313" key="3">
    <source>
        <dbReference type="Proteomes" id="UP000630923"/>
    </source>
</evidence>
<protein>
    <recommendedName>
        <fullName evidence="1">PilZ domain-containing protein</fullName>
    </recommendedName>
</protein>
<dbReference type="AlphaFoldDB" id="A0A919AK36"/>
<dbReference type="SUPFAM" id="SSF141371">
    <property type="entry name" value="PilZ domain-like"/>
    <property type="match status" value="1"/>
</dbReference>
<dbReference type="RefSeq" id="WP_191249775.1">
    <property type="nucleotide sequence ID" value="NZ_BNCI01000001.1"/>
</dbReference>
<evidence type="ECO:0000259" key="1">
    <source>
        <dbReference type="Pfam" id="PF07238"/>
    </source>
</evidence>
<organism evidence="2 3">
    <name type="scientific">Kordiimonas sediminis</name>
    <dbReference type="NCBI Taxonomy" id="1735581"/>
    <lineage>
        <taxon>Bacteria</taxon>
        <taxon>Pseudomonadati</taxon>
        <taxon>Pseudomonadota</taxon>
        <taxon>Alphaproteobacteria</taxon>
        <taxon>Kordiimonadales</taxon>
        <taxon>Kordiimonadaceae</taxon>
        <taxon>Kordiimonas</taxon>
    </lineage>
</organism>
<sequence>MTDSEKRNDSRLPVSWRATVTTDDETSFPVEIRDVSLAGTLVASESELPIGTQLILNVDGLGEFAGEIRWTSEGTLGLTLIAGPDLLLKKFAEKAGADLSEVPEKPEEDVGP</sequence>
<name>A0A919AK36_9PROT</name>
<reference evidence="2" key="1">
    <citation type="journal article" date="2014" name="Int. J. Syst. Evol. Microbiol.">
        <title>Complete genome sequence of Corynebacterium casei LMG S-19264T (=DSM 44701T), isolated from a smear-ripened cheese.</title>
        <authorList>
            <consortium name="US DOE Joint Genome Institute (JGI-PGF)"/>
            <person name="Walter F."/>
            <person name="Albersmeier A."/>
            <person name="Kalinowski J."/>
            <person name="Ruckert C."/>
        </authorList>
    </citation>
    <scope>NUCLEOTIDE SEQUENCE</scope>
    <source>
        <strain evidence="2">KCTC 42590</strain>
    </source>
</reference>